<organism evidence="1 2">
    <name type="scientific">Companilactobacillus pabuli</name>
    <dbReference type="NCBI Taxonomy" id="2714036"/>
    <lineage>
        <taxon>Bacteria</taxon>
        <taxon>Bacillati</taxon>
        <taxon>Bacillota</taxon>
        <taxon>Bacilli</taxon>
        <taxon>Lactobacillales</taxon>
        <taxon>Lactobacillaceae</taxon>
        <taxon>Companilactobacillus</taxon>
    </lineage>
</organism>
<accession>A0A7L7KZK2</accession>
<dbReference type="AlphaFoldDB" id="A0A7L7KZK2"/>
<gene>
    <name evidence="1" type="ORF">G6534_06080</name>
</gene>
<evidence type="ECO:0000313" key="1">
    <source>
        <dbReference type="EMBL" id="QMT84218.1"/>
    </source>
</evidence>
<evidence type="ECO:0000313" key="2">
    <source>
        <dbReference type="Proteomes" id="UP000514410"/>
    </source>
</evidence>
<name>A0A7L7KZK2_9LACO</name>
<dbReference type="Proteomes" id="UP000514410">
    <property type="component" value="Chromosome"/>
</dbReference>
<proteinExistence type="predicted"/>
<dbReference type="KEGG" id="cpab:G6534_06080"/>
<keyword evidence="2" id="KW-1185">Reference proteome</keyword>
<reference evidence="1 2" key="1">
    <citation type="submission" date="2020-02" db="EMBL/GenBank/DDBJ databases">
        <title>Complete Genome Sequence of Lactobacillus sp. NFFJ11 Isolated from animal feed.</title>
        <authorList>
            <person name="Jung J.Y."/>
        </authorList>
    </citation>
    <scope>NUCLEOTIDE SEQUENCE [LARGE SCALE GENOMIC DNA]</scope>
    <source>
        <strain evidence="1 2">NFFJ11</strain>
    </source>
</reference>
<dbReference type="RefSeq" id="WP_182082485.1">
    <property type="nucleotide sequence ID" value="NZ_CP049366.1"/>
</dbReference>
<sequence length="68" mass="7863">MNKLKLDWTDSEKSQLQTLKREETFNQTIKDLLDRGAAIGQKFNCADQDTQIEIVKDIVDYFQNKAGI</sequence>
<dbReference type="EMBL" id="CP049366">
    <property type="protein sequence ID" value="QMT84218.1"/>
    <property type="molecule type" value="Genomic_DNA"/>
</dbReference>
<protein>
    <submittedName>
        <fullName evidence="1">Uncharacterized protein</fullName>
    </submittedName>
</protein>